<dbReference type="Proteomes" id="UP000828390">
    <property type="component" value="Unassembled WGS sequence"/>
</dbReference>
<organism evidence="1 2">
    <name type="scientific">Dreissena polymorpha</name>
    <name type="common">Zebra mussel</name>
    <name type="synonym">Mytilus polymorpha</name>
    <dbReference type="NCBI Taxonomy" id="45954"/>
    <lineage>
        <taxon>Eukaryota</taxon>
        <taxon>Metazoa</taxon>
        <taxon>Spiralia</taxon>
        <taxon>Lophotrochozoa</taxon>
        <taxon>Mollusca</taxon>
        <taxon>Bivalvia</taxon>
        <taxon>Autobranchia</taxon>
        <taxon>Heteroconchia</taxon>
        <taxon>Euheterodonta</taxon>
        <taxon>Imparidentia</taxon>
        <taxon>Neoheterodontei</taxon>
        <taxon>Myida</taxon>
        <taxon>Dreissenoidea</taxon>
        <taxon>Dreissenidae</taxon>
        <taxon>Dreissena</taxon>
    </lineage>
</organism>
<comment type="caution">
    <text evidence="1">The sequence shown here is derived from an EMBL/GenBank/DDBJ whole genome shotgun (WGS) entry which is preliminary data.</text>
</comment>
<accession>A0A9D4DWM3</accession>
<dbReference type="AlphaFoldDB" id="A0A9D4DWM3"/>
<gene>
    <name evidence="1" type="ORF">DPMN_169478</name>
</gene>
<evidence type="ECO:0000313" key="1">
    <source>
        <dbReference type="EMBL" id="KAH3768266.1"/>
    </source>
</evidence>
<evidence type="ECO:0000313" key="2">
    <source>
        <dbReference type="Proteomes" id="UP000828390"/>
    </source>
</evidence>
<name>A0A9D4DWM3_DREPO</name>
<sequence length="146" mass="16173">MPTVEHENNMECVKNTVSPGVCPTPTHDEVSTCETLWFKIRAIGMADLKESGVEFVQVVRACGTQANYTADHCTSIRDLPYETTKNIWNQWLGLTTMYTSVTLEGQFCASSTGNTTALDYVLNKSKPVEATFWASILCLSCFIAFV</sequence>
<reference evidence="1" key="1">
    <citation type="journal article" date="2019" name="bioRxiv">
        <title>The Genome of the Zebra Mussel, Dreissena polymorpha: A Resource for Invasive Species Research.</title>
        <authorList>
            <person name="McCartney M.A."/>
            <person name="Auch B."/>
            <person name="Kono T."/>
            <person name="Mallez S."/>
            <person name="Zhang Y."/>
            <person name="Obille A."/>
            <person name="Becker A."/>
            <person name="Abrahante J.E."/>
            <person name="Garbe J."/>
            <person name="Badalamenti J.P."/>
            <person name="Herman A."/>
            <person name="Mangelson H."/>
            <person name="Liachko I."/>
            <person name="Sullivan S."/>
            <person name="Sone E.D."/>
            <person name="Koren S."/>
            <person name="Silverstein K.A.T."/>
            <person name="Beckman K.B."/>
            <person name="Gohl D.M."/>
        </authorList>
    </citation>
    <scope>NUCLEOTIDE SEQUENCE</scope>
    <source>
        <strain evidence="1">Duluth1</strain>
        <tissue evidence="1">Whole animal</tissue>
    </source>
</reference>
<dbReference type="EMBL" id="JAIWYP010000009">
    <property type="protein sequence ID" value="KAH3768266.1"/>
    <property type="molecule type" value="Genomic_DNA"/>
</dbReference>
<reference evidence="1" key="2">
    <citation type="submission" date="2020-11" db="EMBL/GenBank/DDBJ databases">
        <authorList>
            <person name="McCartney M.A."/>
            <person name="Auch B."/>
            <person name="Kono T."/>
            <person name="Mallez S."/>
            <person name="Becker A."/>
            <person name="Gohl D.M."/>
            <person name="Silverstein K.A.T."/>
            <person name="Koren S."/>
            <person name="Bechman K.B."/>
            <person name="Herman A."/>
            <person name="Abrahante J.E."/>
            <person name="Garbe J."/>
        </authorList>
    </citation>
    <scope>NUCLEOTIDE SEQUENCE</scope>
    <source>
        <strain evidence="1">Duluth1</strain>
        <tissue evidence="1">Whole animal</tissue>
    </source>
</reference>
<proteinExistence type="predicted"/>
<keyword evidence="2" id="KW-1185">Reference proteome</keyword>
<protein>
    <submittedName>
        <fullName evidence="1">Uncharacterized protein</fullName>
    </submittedName>
</protein>